<dbReference type="InterPro" id="IPR005069">
    <property type="entry name" value="Nucl-diP-sugar_transferase"/>
</dbReference>
<gene>
    <name evidence="2" type="ORF">NBR_LOCUS9647</name>
</gene>
<sequence>MLLPDFGISYSQNSTPVLRGIRLAPTAVQGLIVAATELALRNSFIYFVLFNDAFQSHVLNWLCNTESFEGTHRRTLLVATGDGKCKTIERLWGNDVKCVEMAIRTRQFITDMDWGSKPYFDFMNLRTFLWLTLAKADINFVSIEADATWFRDPYQLFEAAFSSPKYDIYSPMNSYQQVGVSKACSPLLVKPSPAVVSALTEMLLGCEEKRFGNDMIALNAICKSRYANVSCRGFEYEEFGDGAWFTLSDEYRAKRVTPYVLNNNYIIGNDRKENRQVLFAIVNKAKIIQILQKSYGFWFVLDNGVCNDTALSNILNG</sequence>
<dbReference type="PANTHER" id="PTHR31967">
    <property type="entry name" value="GROUNDHOG (HEDGEHOG-LIKE FAMILY)-RELATED"/>
    <property type="match status" value="1"/>
</dbReference>
<dbReference type="Pfam" id="PF03407">
    <property type="entry name" value="Nucleotid_trans"/>
    <property type="match status" value="1"/>
</dbReference>
<dbReference type="EMBL" id="UYSL01020172">
    <property type="protein sequence ID" value="VDL73236.1"/>
    <property type="molecule type" value="Genomic_DNA"/>
</dbReference>
<keyword evidence="3" id="KW-1185">Reference proteome</keyword>
<reference evidence="2 3" key="2">
    <citation type="submission" date="2018-11" db="EMBL/GenBank/DDBJ databases">
        <authorList>
            <consortium name="Pathogen Informatics"/>
        </authorList>
    </citation>
    <scope>NUCLEOTIDE SEQUENCE [LARGE SCALE GENOMIC DNA]</scope>
</reference>
<proteinExistence type="predicted"/>
<dbReference type="WBParaSite" id="NBR_0000964601-mRNA-1">
    <property type="protein sequence ID" value="NBR_0000964601-mRNA-1"/>
    <property type="gene ID" value="NBR_0000964601"/>
</dbReference>
<evidence type="ECO:0000259" key="1">
    <source>
        <dbReference type="Pfam" id="PF03407"/>
    </source>
</evidence>
<name>A0A0N4Y1X0_NIPBR</name>
<evidence type="ECO:0000313" key="3">
    <source>
        <dbReference type="Proteomes" id="UP000271162"/>
    </source>
</evidence>
<reference evidence="4" key="1">
    <citation type="submission" date="2017-02" db="UniProtKB">
        <authorList>
            <consortium name="WormBaseParasite"/>
        </authorList>
    </citation>
    <scope>IDENTIFICATION</scope>
</reference>
<dbReference type="OMA" id="RDPMEFF"/>
<evidence type="ECO:0000313" key="4">
    <source>
        <dbReference type="WBParaSite" id="NBR_0000964601-mRNA-1"/>
    </source>
</evidence>
<dbReference type="Proteomes" id="UP000271162">
    <property type="component" value="Unassembled WGS sequence"/>
</dbReference>
<dbReference type="AlphaFoldDB" id="A0A0N4Y1X0"/>
<feature type="domain" description="Nucleotide-diphospho-sugar transferase" evidence="1">
    <location>
        <begin position="72"/>
        <end position="275"/>
    </location>
</feature>
<dbReference type="PANTHER" id="PTHR31967:SF12">
    <property type="entry name" value="NUCLEOTIDE-DIPHOSPHO-SUGAR TRANSFERASE DOMAIN-CONTAINING PROTEIN"/>
    <property type="match status" value="1"/>
</dbReference>
<accession>A0A0N4Y1X0</accession>
<evidence type="ECO:0000313" key="2">
    <source>
        <dbReference type="EMBL" id="VDL73236.1"/>
    </source>
</evidence>
<protein>
    <submittedName>
        <fullName evidence="4">Nucleotid_trans domain-containing protein</fullName>
    </submittedName>
</protein>
<organism evidence="4">
    <name type="scientific">Nippostrongylus brasiliensis</name>
    <name type="common">Rat hookworm</name>
    <dbReference type="NCBI Taxonomy" id="27835"/>
    <lineage>
        <taxon>Eukaryota</taxon>
        <taxon>Metazoa</taxon>
        <taxon>Ecdysozoa</taxon>
        <taxon>Nematoda</taxon>
        <taxon>Chromadorea</taxon>
        <taxon>Rhabditida</taxon>
        <taxon>Rhabditina</taxon>
        <taxon>Rhabditomorpha</taxon>
        <taxon>Strongyloidea</taxon>
        <taxon>Heligmosomidae</taxon>
        <taxon>Nippostrongylus</taxon>
    </lineage>
</organism>